<reference evidence="4 6" key="1">
    <citation type="journal article" date="2020" name="Stud. Mycol.">
        <title>101 Dothideomycetes genomes: a test case for predicting lifestyles and emergence of pathogens.</title>
        <authorList>
            <person name="Haridas S."/>
            <person name="Albert R."/>
            <person name="Binder M."/>
            <person name="Bloem J."/>
            <person name="Labutti K."/>
            <person name="Salamov A."/>
            <person name="Andreopoulos B."/>
            <person name="Baker S."/>
            <person name="Barry K."/>
            <person name="Bills G."/>
            <person name="Bluhm B."/>
            <person name="Cannon C."/>
            <person name="Castanera R."/>
            <person name="Culley D."/>
            <person name="Daum C."/>
            <person name="Ezra D."/>
            <person name="Gonzalez J."/>
            <person name="Henrissat B."/>
            <person name="Kuo A."/>
            <person name="Liang C."/>
            <person name="Lipzen A."/>
            <person name="Lutzoni F."/>
            <person name="Magnuson J."/>
            <person name="Mondo S."/>
            <person name="Nolan M."/>
            <person name="Ohm R."/>
            <person name="Pangilinan J."/>
            <person name="Park H.-J."/>
            <person name="Ramirez L."/>
            <person name="Alfaro M."/>
            <person name="Sun H."/>
            <person name="Tritt A."/>
            <person name="Yoshinaga Y."/>
            <person name="Zwiers L.-H."/>
            <person name="Turgeon B."/>
            <person name="Goodwin S."/>
            <person name="Spatafora J."/>
            <person name="Crous P."/>
            <person name="Grigoriev I."/>
        </authorList>
    </citation>
    <scope>NUCLEOTIDE SEQUENCE</scope>
    <source>
        <strain evidence="4 6">CBS 304.34</strain>
    </source>
</reference>
<sequence>LLAMALLLARSTTPEGPTSLGIASNCNSYVTISDGNSCEAIANQAGVTLEQFYQWNPSLQDSCAGLLVGYSYCVGVLEASATATPSITVQTTLPPTTLTPT</sequence>
<evidence type="ECO:0000313" key="5">
    <source>
        <dbReference type="Proteomes" id="UP000504636"/>
    </source>
</evidence>
<dbReference type="SUPFAM" id="SSF54106">
    <property type="entry name" value="LysM domain"/>
    <property type="match status" value="1"/>
</dbReference>
<evidence type="ECO:0000259" key="3">
    <source>
        <dbReference type="PROSITE" id="PS51782"/>
    </source>
</evidence>
<dbReference type="Proteomes" id="UP000504636">
    <property type="component" value="Unplaced"/>
</dbReference>
<dbReference type="Pfam" id="PF01476">
    <property type="entry name" value="LysM"/>
    <property type="match status" value="1"/>
</dbReference>
<evidence type="ECO:0000256" key="2">
    <source>
        <dbReference type="ARBA" id="ARBA00023026"/>
    </source>
</evidence>
<dbReference type="PANTHER" id="PTHR34997:SF1">
    <property type="entry name" value="PEPTIDOGLYCAN-BINDING LYSIN DOMAIN"/>
    <property type="match status" value="1"/>
</dbReference>
<organism evidence="4">
    <name type="scientific">Mytilinidion resinicola</name>
    <dbReference type="NCBI Taxonomy" id="574789"/>
    <lineage>
        <taxon>Eukaryota</taxon>
        <taxon>Fungi</taxon>
        <taxon>Dikarya</taxon>
        <taxon>Ascomycota</taxon>
        <taxon>Pezizomycotina</taxon>
        <taxon>Dothideomycetes</taxon>
        <taxon>Pleosporomycetidae</taxon>
        <taxon>Mytilinidiales</taxon>
        <taxon>Mytilinidiaceae</taxon>
        <taxon>Mytilinidion</taxon>
    </lineage>
</organism>
<gene>
    <name evidence="4 6" type="ORF">BDZ99DRAFT_338218</name>
</gene>
<dbReference type="PANTHER" id="PTHR34997">
    <property type="entry name" value="AM15"/>
    <property type="match status" value="1"/>
</dbReference>
<feature type="non-terminal residue" evidence="4">
    <location>
        <position position="1"/>
    </location>
</feature>
<accession>A0A6A6Y3L1</accession>
<evidence type="ECO:0000313" key="6">
    <source>
        <dbReference type="RefSeq" id="XP_033570077.1"/>
    </source>
</evidence>
<dbReference type="RefSeq" id="XP_033570077.1">
    <property type="nucleotide sequence ID" value="XM_033714330.1"/>
</dbReference>
<keyword evidence="1" id="KW-0147">Chitin-binding</keyword>
<dbReference type="InterPro" id="IPR052210">
    <property type="entry name" value="LysM1-like"/>
</dbReference>
<dbReference type="GeneID" id="54455223"/>
<name>A0A6A6Y3L1_9PEZI</name>
<keyword evidence="2" id="KW-0843">Virulence</keyword>
<feature type="domain" description="LysM" evidence="3">
    <location>
        <begin position="28"/>
        <end position="74"/>
    </location>
</feature>
<dbReference type="InterPro" id="IPR018392">
    <property type="entry name" value="LysM"/>
</dbReference>
<evidence type="ECO:0000256" key="1">
    <source>
        <dbReference type="ARBA" id="ARBA00022669"/>
    </source>
</evidence>
<keyword evidence="5" id="KW-1185">Reference proteome</keyword>
<dbReference type="PROSITE" id="PS51782">
    <property type="entry name" value="LYSM"/>
    <property type="match status" value="1"/>
</dbReference>
<evidence type="ECO:0000313" key="4">
    <source>
        <dbReference type="EMBL" id="KAF2803113.1"/>
    </source>
</evidence>
<feature type="non-terminal residue" evidence="4">
    <location>
        <position position="101"/>
    </location>
</feature>
<proteinExistence type="predicted"/>
<dbReference type="CDD" id="cd00118">
    <property type="entry name" value="LysM"/>
    <property type="match status" value="1"/>
</dbReference>
<reference evidence="6" key="3">
    <citation type="submission" date="2025-04" db="UniProtKB">
        <authorList>
            <consortium name="RefSeq"/>
        </authorList>
    </citation>
    <scope>IDENTIFICATION</scope>
    <source>
        <strain evidence="6">CBS 304.34</strain>
    </source>
</reference>
<dbReference type="GO" id="GO:0008061">
    <property type="term" value="F:chitin binding"/>
    <property type="evidence" value="ECO:0007669"/>
    <property type="project" value="UniProtKB-KW"/>
</dbReference>
<dbReference type="EMBL" id="MU003719">
    <property type="protein sequence ID" value="KAF2803113.1"/>
    <property type="molecule type" value="Genomic_DNA"/>
</dbReference>
<dbReference type="OrthoDB" id="5985073at2759"/>
<dbReference type="InterPro" id="IPR036779">
    <property type="entry name" value="LysM_dom_sf"/>
</dbReference>
<dbReference type="Gene3D" id="3.10.350.10">
    <property type="entry name" value="LysM domain"/>
    <property type="match status" value="1"/>
</dbReference>
<reference evidence="6" key="2">
    <citation type="submission" date="2020-04" db="EMBL/GenBank/DDBJ databases">
        <authorList>
            <consortium name="NCBI Genome Project"/>
        </authorList>
    </citation>
    <scope>NUCLEOTIDE SEQUENCE</scope>
    <source>
        <strain evidence="6">CBS 304.34</strain>
    </source>
</reference>
<dbReference type="AlphaFoldDB" id="A0A6A6Y3L1"/>
<protein>
    <recommendedName>
        <fullName evidence="3">LysM domain-containing protein</fullName>
    </recommendedName>
</protein>